<feature type="compositionally biased region" description="Low complexity" evidence="1">
    <location>
        <begin position="17"/>
        <end position="27"/>
    </location>
</feature>
<organism evidence="3 4">
    <name type="scientific">Polycladomyces zharkentensis</name>
    <dbReference type="NCBI Taxonomy" id="2807616"/>
    <lineage>
        <taxon>Bacteria</taxon>
        <taxon>Bacillati</taxon>
        <taxon>Bacillota</taxon>
        <taxon>Bacilli</taxon>
        <taxon>Bacillales</taxon>
        <taxon>Thermoactinomycetaceae</taxon>
        <taxon>Polycladomyces</taxon>
    </lineage>
</organism>
<evidence type="ECO:0000313" key="3">
    <source>
        <dbReference type="EMBL" id="MBN2908603.1"/>
    </source>
</evidence>
<dbReference type="Gene3D" id="3.60.21.70">
    <property type="entry name" value="PhoD-like phosphatase"/>
    <property type="match status" value="1"/>
</dbReference>
<dbReference type="RefSeq" id="WP_205492861.1">
    <property type="nucleotide sequence ID" value="NZ_JAFHAP010000004.1"/>
</dbReference>
<reference evidence="3" key="1">
    <citation type="journal article" date="2024" name="Int. J. Syst. Evol. Microbiol.">
        <title>Polycladomyces zharkentensis sp. nov., a novel thermophilic cellulose- and starch-degrading member of the Bacillota from a geothermal aquifer in Kazakhstan.</title>
        <authorList>
            <person name="Mashzhan A."/>
            <person name="Kistaubayeva A."/>
            <person name="Javier-Lopez R."/>
            <person name="Bissenova U."/>
            <person name="Bissenbay A."/>
            <person name="Birkeland N.K."/>
        </authorList>
    </citation>
    <scope>NUCLEOTIDE SEQUENCE</scope>
    <source>
        <strain evidence="3">ZKZ2T</strain>
    </source>
</reference>
<dbReference type="Pfam" id="PF09423">
    <property type="entry name" value="PhoD"/>
    <property type="match status" value="1"/>
</dbReference>
<feature type="region of interest" description="Disordered" evidence="1">
    <location>
        <begin position="1"/>
        <end position="27"/>
    </location>
</feature>
<name>A0ABS2WGI8_9BACL</name>
<dbReference type="InterPro" id="IPR038607">
    <property type="entry name" value="PhoD-like_sf"/>
</dbReference>
<proteinExistence type="predicted"/>
<evidence type="ECO:0000256" key="1">
    <source>
        <dbReference type="SAM" id="MobiDB-lite"/>
    </source>
</evidence>
<gene>
    <name evidence="3" type="ORF">JQC72_03600</name>
</gene>
<keyword evidence="4" id="KW-1185">Reference proteome</keyword>
<feature type="domain" description="PhoD-like phosphatase metallophosphatase" evidence="2">
    <location>
        <begin position="30"/>
        <end position="72"/>
    </location>
</feature>
<comment type="caution">
    <text evidence="3">The sequence shown here is derived from an EMBL/GenBank/DDBJ whole genome shotgun (WGS) entry which is preliminary data.</text>
</comment>
<dbReference type="InterPro" id="IPR018946">
    <property type="entry name" value="PhoD-like_MPP"/>
</dbReference>
<dbReference type="Proteomes" id="UP001177120">
    <property type="component" value="Unassembled WGS sequence"/>
</dbReference>
<protein>
    <submittedName>
        <fullName evidence="3">Alkaline phosphatase D family protein</fullName>
    </submittedName>
</protein>
<dbReference type="EMBL" id="JAFHAP010000004">
    <property type="protein sequence ID" value="MBN2908603.1"/>
    <property type="molecule type" value="Genomic_DNA"/>
</dbReference>
<accession>A0ABS2WGI8</accession>
<sequence length="75" mass="8826">MSKICEWPKSGRRRSVPKPAARPANPFARRKVESFPLADCRTPYQTYRSDPDLQRLHERHAMIAIWDDHEFAMDS</sequence>
<evidence type="ECO:0000313" key="4">
    <source>
        <dbReference type="Proteomes" id="UP001177120"/>
    </source>
</evidence>
<evidence type="ECO:0000259" key="2">
    <source>
        <dbReference type="Pfam" id="PF09423"/>
    </source>
</evidence>